<evidence type="ECO:0000313" key="3">
    <source>
        <dbReference type="EMBL" id="MFH7599914.1"/>
    </source>
</evidence>
<name>A0ABW7PNA7_9ACTN</name>
<feature type="compositionally biased region" description="Pro residues" evidence="1">
    <location>
        <begin position="9"/>
        <end position="20"/>
    </location>
</feature>
<organism evidence="3 4">
    <name type="scientific">Streptomyces racemochromogenes</name>
    <dbReference type="NCBI Taxonomy" id="67353"/>
    <lineage>
        <taxon>Bacteria</taxon>
        <taxon>Bacillati</taxon>
        <taxon>Actinomycetota</taxon>
        <taxon>Actinomycetes</taxon>
        <taxon>Kitasatosporales</taxon>
        <taxon>Streptomycetaceae</taxon>
        <taxon>Streptomyces</taxon>
    </lineage>
</organism>
<feature type="compositionally biased region" description="Low complexity" evidence="1">
    <location>
        <begin position="47"/>
        <end position="66"/>
    </location>
</feature>
<sequence>MGDSRMTYPPQPQGPGPYGQPGPYAQQPQGYPQPQPGYAYPPPQGQPPYGGAPQQPMYPNAPQMQMQPPPPQQWGAPPAPPARSGGIGVMKVLKAIGIVVVLIAAAVGYFLSQDDADHAKVGDCLKNNGTTAASLDLQVVDCGSTGAAYKVVEVLPGTLDTNRCQGKSDLGYYEQTRGSRRSSGKQFVLCLNQTKK</sequence>
<dbReference type="RefSeq" id="WP_395513532.1">
    <property type="nucleotide sequence ID" value="NZ_JBBDHD010000159.1"/>
</dbReference>
<feature type="compositionally biased region" description="Pro residues" evidence="1">
    <location>
        <begin position="67"/>
        <end position="81"/>
    </location>
</feature>
<evidence type="ECO:0000256" key="1">
    <source>
        <dbReference type="SAM" id="MobiDB-lite"/>
    </source>
</evidence>
<reference evidence="3 4" key="1">
    <citation type="submission" date="2024-03" db="EMBL/GenBank/DDBJ databases">
        <title>Whole genome sequencing of Streptomyces racemochromogenes, to identify antimicrobial biosynthetic gene clusters.</title>
        <authorList>
            <person name="Suryawanshi P."/>
            <person name="Krishnaraj P.U."/>
            <person name="Arun Y.P."/>
            <person name="Suryawanshi M.P."/>
            <person name="Rakshit O."/>
        </authorList>
    </citation>
    <scope>NUCLEOTIDE SEQUENCE [LARGE SCALE GENOMIC DNA]</scope>
    <source>
        <strain evidence="3 4">AUDT626</strain>
    </source>
</reference>
<gene>
    <name evidence="3" type="ORF">WDV06_33170</name>
</gene>
<feature type="region of interest" description="Disordered" evidence="1">
    <location>
        <begin position="1"/>
        <end position="82"/>
    </location>
</feature>
<dbReference type="EMBL" id="JBBDHD010000159">
    <property type="protein sequence ID" value="MFH7599914.1"/>
    <property type="molecule type" value="Genomic_DNA"/>
</dbReference>
<evidence type="ECO:0000313" key="4">
    <source>
        <dbReference type="Proteomes" id="UP001610631"/>
    </source>
</evidence>
<comment type="caution">
    <text evidence="3">The sequence shown here is derived from an EMBL/GenBank/DDBJ whole genome shotgun (WGS) entry which is preliminary data.</text>
</comment>
<accession>A0ABW7PNA7</accession>
<protein>
    <submittedName>
        <fullName evidence="3">Uncharacterized protein</fullName>
    </submittedName>
</protein>
<keyword evidence="2" id="KW-0812">Transmembrane</keyword>
<keyword evidence="2" id="KW-1133">Transmembrane helix</keyword>
<feature type="compositionally biased region" description="Pro residues" evidence="1">
    <location>
        <begin position="31"/>
        <end position="46"/>
    </location>
</feature>
<feature type="compositionally biased region" description="Low complexity" evidence="1">
    <location>
        <begin position="21"/>
        <end position="30"/>
    </location>
</feature>
<proteinExistence type="predicted"/>
<keyword evidence="4" id="KW-1185">Reference proteome</keyword>
<evidence type="ECO:0000256" key="2">
    <source>
        <dbReference type="SAM" id="Phobius"/>
    </source>
</evidence>
<dbReference type="Proteomes" id="UP001610631">
    <property type="component" value="Unassembled WGS sequence"/>
</dbReference>
<feature type="transmembrane region" description="Helical" evidence="2">
    <location>
        <begin position="92"/>
        <end position="111"/>
    </location>
</feature>
<keyword evidence="2" id="KW-0472">Membrane</keyword>